<reference evidence="2" key="1">
    <citation type="submission" date="2007-07" db="EMBL/GenBank/DDBJ databases">
        <title>PCAP assembly of the Caenorhabditis remanei genome.</title>
        <authorList>
            <consortium name="The Caenorhabditis remanei Sequencing Consortium"/>
            <person name="Wilson R.K."/>
        </authorList>
    </citation>
    <scope>NUCLEOTIDE SEQUENCE [LARGE SCALE GENOMIC DNA]</scope>
    <source>
        <strain evidence="2">PB4641</strain>
    </source>
</reference>
<proteinExistence type="predicted"/>
<feature type="transmembrane region" description="Helical" evidence="1">
    <location>
        <begin position="50"/>
        <end position="73"/>
    </location>
</feature>
<feature type="transmembrane region" description="Helical" evidence="1">
    <location>
        <begin position="196"/>
        <end position="219"/>
    </location>
</feature>
<dbReference type="EMBL" id="DS269664">
    <property type="protein sequence ID" value="EFO87236.1"/>
    <property type="molecule type" value="Genomic_DNA"/>
</dbReference>
<gene>
    <name evidence="2" type="ORF">CRE_10746</name>
</gene>
<dbReference type="InParanoid" id="E3NR84"/>
<evidence type="ECO:0000313" key="2">
    <source>
        <dbReference type="EMBL" id="EFO87236.1"/>
    </source>
</evidence>
<name>E3NR84_CAERE</name>
<protein>
    <submittedName>
        <fullName evidence="2">Uncharacterized protein</fullName>
    </submittedName>
</protein>
<organism evidence="3">
    <name type="scientific">Caenorhabditis remanei</name>
    <name type="common">Caenorhabditis vulgaris</name>
    <dbReference type="NCBI Taxonomy" id="31234"/>
    <lineage>
        <taxon>Eukaryota</taxon>
        <taxon>Metazoa</taxon>
        <taxon>Ecdysozoa</taxon>
        <taxon>Nematoda</taxon>
        <taxon>Chromadorea</taxon>
        <taxon>Rhabditida</taxon>
        <taxon>Rhabditina</taxon>
        <taxon>Rhabditomorpha</taxon>
        <taxon>Rhabditoidea</taxon>
        <taxon>Rhabditidae</taxon>
        <taxon>Peloderinae</taxon>
        <taxon>Caenorhabditis</taxon>
    </lineage>
</organism>
<dbReference type="Proteomes" id="UP000008281">
    <property type="component" value="Unassembled WGS sequence"/>
</dbReference>
<sequence>MLLFMAAVQKNQPIDCAFLFYLFFVFMIHLSHLLLFLAPQVGEPFTFSTLLHFVLQFCVIASSGLLCLVLYSIHTTIISYDIKEEEPQGCFSRPLHVIGMGIREFQMEENLKKEDIFSVTPSLFTFTTYYFLDGRDLDIGRLFERTDWLFISNYLLPTAVLFSISIVYAVWNVYIASGTRTNRRCSSDRLLALGPAINASVTSLFMVFFFCSALLLFFFREHSPMAIFFFCMFQFFHVVTAFFFASYLFRLRFLLQRGFDSNDSTDSLERKRDISRALLEHVDTKSDIASDRVVIDGGFTEAGFTPATHYQYSPTEYIPPGSMTQIENNNRYLSLHQNIFERAPMVSIV</sequence>
<evidence type="ECO:0000313" key="3">
    <source>
        <dbReference type="Proteomes" id="UP000008281"/>
    </source>
</evidence>
<accession>E3NR84</accession>
<dbReference type="eggNOG" id="ENOG502SI69">
    <property type="taxonomic scope" value="Eukaryota"/>
</dbReference>
<keyword evidence="1" id="KW-0472">Membrane</keyword>
<feature type="transmembrane region" description="Helical" evidence="1">
    <location>
        <begin position="18"/>
        <end position="38"/>
    </location>
</feature>
<evidence type="ECO:0000256" key="1">
    <source>
        <dbReference type="SAM" id="Phobius"/>
    </source>
</evidence>
<dbReference type="AlphaFoldDB" id="E3NR84"/>
<feature type="transmembrane region" description="Helical" evidence="1">
    <location>
        <begin position="152"/>
        <end position="175"/>
    </location>
</feature>
<dbReference type="HOGENOM" id="CLU_795099_0_0_1"/>
<keyword evidence="1" id="KW-1133">Transmembrane helix</keyword>
<dbReference type="OrthoDB" id="5801569at2759"/>
<keyword evidence="1" id="KW-0812">Transmembrane</keyword>
<feature type="transmembrane region" description="Helical" evidence="1">
    <location>
        <begin position="225"/>
        <end position="249"/>
    </location>
</feature>
<keyword evidence="3" id="KW-1185">Reference proteome</keyword>
<dbReference type="STRING" id="31234.E3NR84"/>